<proteinExistence type="predicted"/>
<comment type="caution">
    <text evidence="2">The sequence shown here is derived from an EMBL/GenBank/DDBJ whole genome shotgun (WGS) entry which is preliminary data.</text>
</comment>
<evidence type="ECO:0000256" key="1">
    <source>
        <dbReference type="SAM" id="SignalP"/>
    </source>
</evidence>
<dbReference type="AlphaFoldDB" id="A0A2V3IYK6"/>
<reference evidence="2 3" key="1">
    <citation type="journal article" date="2018" name="Mol. Biol. Evol.">
        <title>Analysis of the draft genome of the red seaweed Gracilariopsis chorda provides insights into genome size evolution in Rhodophyta.</title>
        <authorList>
            <person name="Lee J."/>
            <person name="Yang E.C."/>
            <person name="Graf L."/>
            <person name="Yang J.H."/>
            <person name="Qiu H."/>
            <person name="Zel Zion U."/>
            <person name="Chan C.X."/>
            <person name="Stephens T.G."/>
            <person name="Weber A.P.M."/>
            <person name="Boo G.H."/>
            <person name="Boo S.M."/>
            <person name="Kim K.M."/>
            <person name="Shin Y."/>
            <person name="Jung M."/>
            <person name="Lee S.J."/>
            <person name="Yim H.S."/>
            <person name="Lee J.H."/>
            <person name="Bhattacharya D."/>
            <person name="Yoon H.S."/>
        </authorList>
    </citation>
    <scope>NUCLEOTIDE SEQUENCE [LARGE SCALE GENOMIC DNA]</scope>
    <source>
        <strain evidence="2 3">SKKU-2015</strain>
        <tissue evidence="2">Whole body</tissue>
    </source>
</reference>
<dbReference type="OrthoDB" id="1902587at2759"/>
<feature type="signal peptide" evidence="1">
    <location>
        <begin position="1"/>
        <end position="34"/>
    </location>
</feature>
<evidence type="ECO:0000313" key="3">
    <source>
        <dbReference type="Proteomes" id="UP000247409"/>
    </source>
</evidence>
<gene>
    <name evidence="2" type="ORF">BWQ96_02964</name>
</gene>
<keyword evidence="1" id="KW-0732">Signal</keyword>
<dbReference type="EMBL" id="NBIV01000027">
    <property type="protein sequence ID" value="PXF47189.1"/>
    <property type="molecule type" value="Genomic_DNA"/>
</dbReference>
<evidence type="ECO:0000313" key="2">
    <source>
        <dbReference type="EMBL" id="PXF47189.1"/>
    </source>
</evidence>
<sequence>MTDGKTPKSPPSLQRRAVLRALALMAFQASTAQAAVRVADPTAGDRITTTESGLQYYDFIRPDVDKPPVQTNSTVTVHYTLGTTEHVTDGA</sequence>
<name>A0A2V3IYK6_9FLOR</name>
<dbReference type="Proteomes" id="UP000247409">
    <property type="component" value="Unassembled WGS sequence"/>
</dbReference>
<keyword evidence="3" id="KW-1185">Reference proteome</keyword>
<protein>
    <submittedName>
        <fullName evidence="2">Uncharacterized protein</fullName>
    </submittedName>
</protein>
<organism evidence="2 3">
    <name type="scientific">Gracilariopsis chorda</name>
    <dbReference type="NCBI Taxonomy" id="448386"/>
    <lineage>
        <taxon>Eukaryota</taxon>
        <taxon>Rhodophyta</taxon>
        <taxon>Florideophyceae</taxon>
        <taxon>Rhodymeniophycidae</taxon>
        <taxon>Gracilariales</taxon>
        <taxon>Gracilariaceae</taxon>
        <taxon>Gracilariopsis</taxon>
    </lineage>
</organism>
<feature type="chain" id="PRO_5015952181" evidence="1">
    <location>
        <begin position="35"/>
        <end position="91"/>
    </location>
</feature>
<accession>A0A2V3IYK6</accession>